<evidence type="ECO:0000259" key="7">
    <source>
        <dbReference type="PROSITE" id="PS51918"/>
    </source>
</evidence>
<evidence type="ECO:0000256" key="3">
    <source>
        <dbReference type="ARBA" id="ARBA00022723"/>
    </source>
</evidence>
<dbReference type="PROSITE" id="PS51918">
    <property type="entry name" value="RADICAL_SAM"/>
    <property type="match status" value="1"/>
</dbReference>
<evidence type="ECO:0000313" key="8">
    <source>
        <dbReference type="EMBL" id="RKT54173.1"/>
    </source>
</evidence>
<dbReference type="PANTHER" id="PTHR43409">
    <property type="entry name" value="ANAEROBIC MAGNESIUM-PROTOPORPHYRIN IX MONOMETHYL ESTER CYCLASE-RELATED"/>
    <property type="match status" value="1"/>
</dbReference>
<gene>
    <name evidence="8" type="ORF">C8E97_2787</name>
</gene>
<evidence type="ECO:0000256" key="5">
    <source>
        <dbReference type="ARBA" id="ARBA00023014"/>
    </source>
</evidence>
<comment type="cofactor">
    <cofactor evidence="1">
        <name>[4Fe-4S] cluster</name>
        <dbReference type="ChEBI" id="CHEBI:49883"/>
    </cofactor>
</comment>
<dbReference type="GO" id="GO:0003824">
    <property type="term" value="F:catalytic activity"/>
    <property type="evidence" value="ECO:0007669"/>
    <property type="project" value="InterPro"/>
</dbReference>
<keyword evidence="4" id="KW-0408">Iron</keyword>
<keyword evidence="5" id="KW-0411">Iron-sulfur</keyword>
<dbReference type="InterPro" id="IPR007197">
    <property type="entry name" value="rSAM"/>
</dbReference>
<dbReference type="InterPro" id="IPR051198">
    <property type="entry name" value="BchE-like"/>
</dbReference>
<dbReference type="GO" id="GO:0005829">
    <property type="term" value="C:cytosol"/>
    <property type="evidence" value="ECO:0007669"/>
    <property type="project" value="TreeGrafter"/>
</dbReference>
<dbReference type="InterPro" id="IPR006638">
    <property type="entry name" value="Elp3/MiaA/NifB-like_rSAM"/>
</dbReference>
<reference evidence="8 9" key="1">
    <citation type="submission" date="2018-10" db="EMBL/GenBank/DDBJ databases">
        <title>Sequencing the genomes of 1000 actinobacteria strains.</title>
        <authorList>
            <person name="Klenk H.-P."/>
        </authorList>
    </citation>
    <scope>NUCLEOTIDE SEQUENCE [LARGE SCALE GENOMIC DNA]</scope>
    <source>
        <strain evidence="8 9">DSM 43800</strain>
    </source>
</reference>
<dbReference type="GO" id="GO:0051536">
    <property type="term" value="F:iron-sulfur cluster binding"/>
    <property type="evidence" value="ECO:0007669"/>
    <property type="project" value="UniProtKB-KW"/>
</dbReference>
<dbReference type="SMART" id="SM00729">
    <property type="entry name" value="Elp3"/>
    <property type="match status" value="1"/>
</dbReference>
<accession>A0A495W078</accession>
<sequence length="525" mass="57005">MKVLVVSPPNSNTVIDGASCTVTRPEEHTDWSDFPNLGVLTLASALRAVPGVEPVYLDGTVMPWPEVPAYVEDNAGDILALCVSALTATYEAGLHLCRAAKRINPRIVTIFGNDHITALPRECMSARRGVIDYAFVGNEVVGGFVAFVAALAQGREPAGGYAGLLAYRDGELRGEAQRPEPIYTALDYSLIDRGFDHSRLYRDNFAKRVSPTFHELTGRRVHAGVPVEIGRGCIKFARDDACSFCSIQFGGLWRNSVPDAETAWEVVRAAHDEGFDYLYLTSDELPLTFGKLLRGMAAAPPGWWSALPEDDRPVLVGYARADGLSDERRATTLRSLGVRQLMVGLDAGTPTSLRAMNKPLVSIREANSPFGAEKMFDHNVRALKSAENAGLLLKVGFVVGHLGMDERLLRENVDSMKAMLDSGVGSIASLDVEVLSPEPGSLDFKMLLDPAGALARARELGVTLPDRNRHEELARRWRDTDLIDRESAMADYVEAVMPGLTLDDLAAARAEVRRYGKGLGVTIGG</sequence>
<dbReference type="EMBL" id="RBXO01000001">
    <property type="protein sequence ID" value="RKT54173.1"/>
    <property type="molecule type" value="Genomic_DNA"/>
</dbReference>
<feature type="domain" description="Radical SAM core" evidence="7">
    <location>
        <begin position="219"/>
        <end position="467"/>
    </location>
</feature>
<protein>
    <submittedName>
        <fullName evidence="8">Radical SAM superfamily enzyme YgiQ (UPF0313 family)</fullName>
    </submittedName>
</protein>
<dbReference type="GO" id="GO:0031419">
    <property type="term" value="F:cobalamin binding"/>
    <property type="evidence" value="ECO:0007669"/>
    <property type="project" value="InterPro"/>
</dbReference>
<proteinExistence type="predicted"/>
<dbReference type="Pfam" id="PF02310">
    <property type="entry name" value="B12-binding"/>
    <property type="match status" value="1"/>
</dbReference>
<evidence type="ECO:0000259" key="6">
    <source>
        <dbReference type="PROSITE" id="PS51332"/>
    </source>
</evidence>
<name>A0A495W078_9PSEU</name>
<evidence type="ECO:0000256" key="2">
    <source>
        <dbReference type="ARBA" id="ARBA00022691"/>
    </source>
</evidence>
<dbReference type="PANTHER" id="PTHR43409:SF7">
    <property type="entry name" value="BLL1977 PROTEIN"/>
    <property type="match status" value="1"/>
</dbReference>
<dbReference type="SUPFAM" id="SSF102114">
    <property type="entry name" value="Radical SAM enzymes"/>
    <property type="match status" value="1"/>
</dbReference>
<evidence type="ECO:0000256" key="4">
    <source>
        <dbReference type="ARBA" id="ARBA00023004"/>
    </source>
</evidence>
<dbReference type="Gene3D" id="3.40.50.280">
    <property type="entry name" value="Cobalamin-binding domain"/>
    <property type="match status" value="1"/>
</dbReference>
<organism evidence="8 9">
    <name type="scientific">Saccharothrix australiensis</name>
    <dbReference type="NCBI Taxonomy" id="2072"/>
    <lineage>
        <taxon>Bacteria</taxon>
        <taxon>Bacillati</taxon>
        <taxon>Actinomycetota</taxon>
        <taxon>Actinomycetes</taxon>
        <taxon>Pseudonocardiales</taxon>
        <taxon>Pseudonocardiaceae</taxon>
        <taxon>Saccharothrix</taxon>
    </lineage>
</organism>
<evidence type="ECO:0000256" key="1">
    <source>
        <dbReference type="ARBA" id="ARBA00001966"/>
    </source>
</evidence>
<keyword evidence="9" id="KW-1185">Reference proteome</keyword>
<dbReference type="PROSITE" id="PS51332">
    <property type="entry name" value="B12_BINDING"/>
    <property type="match status" value="1"/>
</dbReference>
<feature type="domain" description="B12-binding" evidence="6">
    <location>
        <begin position="22"/>
        <end position="158"/>
    </location>
</feature>
<dbReference type="InterPro" id="IPR058240">
    <property type="entry name" value="rSAM_sf"/>
</dbReference>
<keyword evidence="3" id="KW-0479">Metal-binding</keyword>
<comment type="caution">
    <text evidence="8">The sequence shown here is derived from an EMBL/GenBank/DDBJ whole genome shotgun (WGS) entry which is preliminary data.</text>
</comment>
<dbReference type="SFLD" id="SFLDS00029">
    <property type="entry name" value="Radical_SAM"/>
    <property type="match status" value="1"/>
</dbReference>
<dbReference type="RefSeq" id="WP_170211821.1">
    <property type="nucleotide sequence ID" value="NZ_RBXO01000001.1"/>
</dbReference>
<keyword evidence="2" id="KW-0949">S-adenosyl-L-methionine</keyword>
<evidence type="ECO:0000313" key="9">
    <source>
        <dbReference type="Proteomes" id="UP000282084"/>
    </source>
</evidence>
<dbReference type="AlphaFoldDB" id="A0A495W078"/>
<dbReference type="SFLD" id="SFLDG01082">
    <property type="entry name" value="B12-binding_domain_containing"/>
    <property type="match status" value="1"/>
</dbReference>
<dbReference type="GO" id="GO:0046872">
    <property type="term" value="F:metal ion binding"/>
    <property type="evidence" value="ECO:0007669"/>
    <property type="project" value="UniProtKB-KW"/>
</dbReference>
<dbReference type="Proteomes" id="UP000282084">
    <property type="component" value="Unassembled WGS sequence"/>
</dbReference>
<dbReference type="InterPro" id="IPR006158">
    <property type="entry name" value="Cobalamin-bd"/>
</dbReference>